<accession>A0AAE1Q766</accession>
<keyword evidence="2" id="KW-0812">Transmembrane</keyword>
<keyword evidence="4" id="KW-1185">Reference proteome</keyword>
<dbReference type="Proteomes" id="UP001292094">
    <property type="component" value="Unassembled WGS sequence"/>
</dbReference>
<evidence type="ECO:0000313" key="3">
    <source>
        <dbReference type="EMBL" id="KAK4321044.1"/>
    </source>
</evidence>
<feature type="region of interest" description="Disordered" evidence="1">
    <location>
        <begin position="1"/>
        <end position="31"/>
    </location>
</feature>
<name>A0AAE1Q766_9EUCA</name>
<evidence type="ECO:0000256" key="1">
    <source>
        <dbReference type="SAM" id="MobiDB-lite"/>
    </source>
</evidence>
<dbReference type="AlphaFoldDB" id="A0AAE1Q766"/>
<reference evidence="3" key="1">
    <citation type="submission" date="2023-11" db="EMBL/GenBank/DDBJ databases">
        <title>Genome assemblies of two species of porcelain crab, Petrolisthes cinctipes and Petrolisthes manimaculis (Anomura: Porcellanidae).</title>
        <authorList>
            <person name="Angst P."/>
        </authorList>
    </citation>
    <scope>NUCLEOTIDE SEQUENCE</scope>
    <source>
        <strain evidence="3">PB745_02</strain>
        <tissue evidence="3">Gill</tissue>
    </source>
</reference>
<feature type="transmembrane region" description="Helical" evidence="2">
    <location>
        <begin position="73"/>
        <end position="96"/>
    </location>
</feature>
<keyword evidence="2" id="KW-1133">Transmembrane helix</keyword>
<dbReference type="EMBL" id="JAWZYT010000625">
    <property type="protein sequence ID" value="KAK4321044.1"/>
    <property type="molecule type" value="Genomic_DNA"/>
</dbReference>
<gene>
    <name evidence="3" type="ORF">Pmani_008152</name>
</gene>
<keyword evidence="2" id="KW-0472">Membrane</keyword>
<organism evidence="3 4">
    <name type="scientific">Petrolisthes manimaculis</name>
    <dbReference type="NCBI Taxonomy" id="1843537"/>
    <lineage>
        <taxon>Eukaryota</taxon>
        <taxon>Metazoa</taxon>
        <taxon>Ecdysozoa</taxon>
        <taxon>Arthropoda</taxon>
        <taxon>Crustacea</taxon>
        <taxon>Multicrustacea</taxon>
        <taxon>Malacostraca</taxon>
        <taxon>Eumalacostraca</taxon>
        <taxon>Eucarida</taxon>
        <taxon>Decapoda</taxon>
        <taxon>Pleocyemata</taxon>
        <taxon>Anomura</taxon>
        <taxon>Galatheoidea</taxon>
        <taxon>Porcellanidae</taxon>
        <taxon>Petrolisthes</taxon>
    </lineage>
</organism>
<evidence type="ECO:0000313" key="4">
    <source>
        <dbReference type="Proteomes" id="UP001292094"/>
    </source>
</evidence>
<sequence>MAYRTCTAEGQWREKEPDTEAVTGTETGTNEGTGWTNYTACFTPDVRELLNQLYSGTQEEAQMKFLVAKGSKALEIIGLSLSLLSLLISLFIFTYFKFVDFRGPLAQPCFR</sequence>
<protein>
    <submittedName>
        <fullName evidence="3">Uncharacterized protein</fullName>
    </submittedName>
</protein>
<comment type="caution">
    <text evidence="3">The sequence shown here is derived from an EMBL/GenBank/DDBJ whole genome shotgun (WGS) entry which is preliminary data.</text>
</comment>
<evidence type="ECO:0000256" key="2">
    <source>
        <dbReference type="SAM" id="Phobius"/>
    </source>
</evidence>
<proteinExistence type="predicted"/>